<keyword evidence="10" id="KW-0175">Coiled coil</keyword>
<dbReference type="GO" id="GO:0016020">
    <property type="term" value="C:membrane"/>
    <property type="evidence" value="ECO:0007669"/>
    <property type="project" value="InterPro"/>
</dbReference>
<keyword evidence="8" id="KW-0902">Two-component regulatory system</keyword>
<dbReference type="Gene3D" id="3.30.565.10">
    <property type="entry name" value="Histidine kinase-like ATPase, C-terminal domain"/>
    <property type="match status" value="1"/>
</dbReference>
<evidence type="ECO:0000256" key="11">
    <source>
        <dbReference type="SAM" id="Phobius"/>
    </source>
</evidence>
<keyword evidence="11" id="KW-0472">Membrane</keyword>
<keyword evidence="7" id="KW-0067">ATP-binding</keyword>
<keyword evidence="4" id="KW-0808">Transferase</keyword>
<protein>
    <recommendedName>
        <fullName evidence="2">histidine kinase</fullName>
        <ecNumber evidence="2">2.7.13.3</ecNumber>
    </recommendedName>
</protein>
<dbReference type="RefSeq" id="WP_106658999.1">
    <property type="nucleotide sequence ID" value="NZ_PJEO01000016.1"/>
</dbReference>
<evidence type="ECO:0000256" key="7">
    <source>
        <dbReference type="ARBA" id="ARBA00022840"/>
    </source>
</evidence>
<dbReference type="PANTHER" id="PTHR24421">
    <property type="entry name" value="NITRATE/NITRITE SENSOR PROTEIN NARX-RELATED"/>
    <property type="match status" value="1"/>
</dbReference>
<dbReference type="Pfam" id="PF07730">
    <property type="entry name" value="HisKA_3"/>
    <property type="match status" value="1"/>
</dbReference>
<evidence type="ECO:0000256" key="3">
    <source>
        <dbReference type="ARBA" id="ARBA00022553"/>
    </source>
</evidence>
<dbReference type="InterPro" id="IPR005467">
    <property type="entry name" value="His_kinase_dom"/>
</dbReference>
<evidence type="ECO:0000256" key="5">
    <source>
        <dbReference type="ARBA" id="ARBA00022741"/>
    </source>
</evidence>
<gene>
    <name evidence="14" type="ORF">CSW08_06015</name>
</gene>
<dbReference type="SMART" id="SM00387">
    <property type="entry name" value="HATPase_c"/>
    <property type="match status" value="1"/>
</dbReference>
<feature type="repeat" description="TPR" evidence="9">
    <location>
        <begin position="201"/>
        <end position="234"/>
    </location>
</feature>
<dbReference type="EC" id="2.7.13.3" evidence="2"/>
<dbReference type="Pfam" id="PF02518">
    <property type="entry name" value="HATPase_c"/>
    <property type="match status" value="1"/>
</dbReference>
<evidence type="ECO:0000256" key="10">
    <source>
        <dbReference type="SAM" id="Coils"/>
    </source>
</evidence>
<dbReference type="InterPro" id="IPR011712">
    <property type="entry name" value="Sig_transdc_His_kin_sub3_dim/P"/>
</dbReference>
<dbReference type="InterPro" id="IPR050482">
    <property type="entry name" value="Sensor_HK_TwoCompSys"/>
</dbReference>
<feature type="transmembrane region" description="Helical" evidence="11">
    <location>
        <begin position="427"/>
        <end position="446"/>
    </location>
</feature>
<evidence type="ECO:0000256" key="8">
    <source>
        <dbReference type="ARBA" id="ARBA00023012"/>
    </source>
</evidence>
<dbReference type="PROSITE" id="PS50109">
    <property type="entry name" value="HIS_KIN"/>
    <property type="match status" value="1"/>
</dbReference>
<keyword evidence="6" id="KW-0418">Kinase</keyword>
<dbReference type="SMART" id="SM00028">
    <property type="entry name" value="TPR"/>
    <property type="match status" value="4"/>
</dbReference>
<dbReference type="Proteomes" id="UP000233435">
    <property type="component" value="Unassembled WGS sequence"/>
</dbReference>
<dbReference type="SUPFAM" id="SSF55874">
    <property type="entry name" value="ATPase domain of HSP90 chaperone/DNA topoisomerase II/histidine kinase"/>
    <property type="match status" value="1"/>
</dbReference>
<dbReference type="Pfam" id="PF13424">
    <property type="entry name" value="TPR_12"/>
    <property type="match status" value="1"/>
</dbReference>
<reference evidence="14 15" key="1">
    <citation type="submission" date="2017-12" db="EMBL/GenBank/DDBJ databases">
        <title>Confluentibacter flavum sp. nov., isolated from the saline lake.</title>
        <authorList>
            <person name="Yu L."/>
        </authorList>
    </citation>
    <scope>NUCLEOTIDE SEQUENCE [LARGE SCALE GENOMIC DNA]</scope>
    <source>
        <strain evidence="14 15">3B</strain>
    </source>
</reference>
<feature type="coiled-coil region" evidence="10">
    <location>
        <begin position="525"/>
        <end position="552"/>
    </location>
</feature>
<keyword evidence="3" id="KW-0597">Phosphoprotein</keyword>
<evidence type="ECO:0000256" key="2">
    <source>
        <dbReference type="ARBA" id="ARBA00012438"/>
    </source>
</evidence>
<evidence type="ECO:0000256" key="1">
    <source>
        <dbReference type="ARBA" id="ARBA00000085"/>
    </source>
</evidence>
<dbReference type="GO" id="GO:0046983">
    <property type="term" value="F:protein dimerization activity"/>
    <property type="evidence" value="ECO:0007669"/>
    <property type="project" value="InterPro"/>
</dbReference>
<sequence>MRKRYLYIFLLFYVSSLGAQTNTFKKQLDSIQKLRHLSKKNEFDLETRITYAKQAVALSKSMGIDSLVLNSNSILAWVYLHNGKYFDKTKTLLHKNLKDAYALHDTLNIYHTFMRLGYIYARSEKANDSAYYYYYNAIKYIENSSSYEENKYKIYQADIYNNIANLQKVEQDYVGSQETIINAINLILTVPESQESLEFLSDAYNLLGLNLKDLKEYQKAVDYFQKSLEISNIIPNKYQNKLYALINMAEVYKLMGNYKKALIIYYELLEDGELSKKDPSSYGAILNNIAYTMFLDKDKNVKKIDSLFNKAHRIFEDLQLPYELSASSNDMSKFYEAINKKEKALSYAEKAYRVSKSTRRYEEKLRALKQLSKLKKGDEGKAYLYEYIALTDSLITNERANRNKFARIQFETDEYIKETERLSTQNILISIIAVIFILSLGLLYFIRLQQGKNQRLLFDKEQQEANQEIYGLMLRQQAKLEEGRMQERHRISEDLHDGILSQLLGTRMNLGFLDLKGDNDTIEDYHRFLDEIQKIEKEIRSLSHELKGDEALTKTNFESIIDQYLKNQSLIGDFKYEIINRSILFDNINDFTKVNMYRILQEAIQNIIKHSKANHVLINFYLEAERLNLIIEDDGVGFDVSSDKKGIGLKNIASRVQKLKGSFKIDTIPNKKTVIHIIIPV</sequence>
<dbReference type="PANTHER" id="PTHR24421:SF10">
    <property type="entry name" value="NITRATE_NITRITE SENSOR PROTEIN NARQ"/>
    <property type="match status" value="1"/>
</dbReference>
<proteinExistence type="predicted"/>
<comment type="caution">
    <text evidence="14">The sequence shown here is derived from an EMBL/GenBank/DDBJ whole genome shotgun (WGS) entry which is preliminary data.</text>
</comment>
<keyword evidence="12" id="KW-0732">Signal</keyword>
<evidence type="ECO:0000256" key="4">
    <source>
        <dbReference type="ARBA" id="ARBA00022679"/>
    </source>
</evidence>
<feature type="chain" id="PRO_5014723203" description="histidine kinase" evidence="12">
    <location>
        <begin position="20"/>
        <end position="681"/>
    </location>
</feature>
<dbReference type="InterPro" id="IPR011990">
    <property type="entry name" value="TPR-like_helical_dom_sf"/>
</dbReference>
<dbReference type="SUPFAM" id="SSF48452">
    <property type="entry name" value="TPR-like"/>
    <property type="match status" value="2"/>
</dbReference>
<dbReference type="InterPro" id="IPR019734">
    <property type="entry name" value="TPR_rpt"/>
</dbReference>
<evidence type="ECO:0000256" key="6">
    <source>
        <dbReference type="ARBA" id="ARBA00022777"/>
    </source>
</evidence>
<keyword evidence="9" id="KW-0802">TPR repeat</keyword>
<dbReference type="AlphaFoldDB" id="A0A2N3HLZ1"/>
<dbReference type="OrthoDB" id="977000at2"/>
<evidence type="ECO:0000256" key="9">
    <source>
        <dbReference type="PROSITE-ProRule" id="PRU00339"/>
    </source>
</evidence>
<organism evidence="14 15">
    <name type="scientific">Confluentibacter flavum</name>
    <dbReference type="NCBI Taxonomy" id="1909700"/>
    <lineage>
        <taxon>Bacteria</taxon>
        <taxon>Pseudomonadati</taxon>
        <taxon>Bacteroidota</taxon>
        <taxon>Flavobacteriia</taxon>
        <taxon>Flavobacteriales</taxon>
        <taxon>Flavobacteriaceae</taxon>
        <taxon>Confluentibacter</taxon>
    </lineage>
</organism>
<keyword evidence="15" id="KW-1185">Reference proteome</keyword>
<evidence type="ECO:0000259" key="13">
    <source>
        <dbReference type="PROSITE" id="PS50109"/>
    </source>
</evidence>
<feature type="signal peptide" evidence="12">
    <location>
        <begin position="1"/>
        <end position="19"/>
    </location>
</feature>
<evidence type="ECO:0000313" key="14">
    <source>
        <dbReference type="EMBL" id="PKQ45973.1"/>
    </source>
</evidence>
<comment type="catalytic activity">
    <reaction evidence="1">
        <text>ATP + protein L-histidine = ADP + protein N-phospho-L-histidine.</text>
        <dbReference type="EC" id="2.7.13.3"/>
    </reaction>
</comment>
<dbReference type="EMBL" id="PJEO01000016">
    <property type="protein sequence ID" value="PKQ45973.1"/>
    <property type="molecule type" value="Genomic_DNA"/>
</dbReference>
<accession>A0A2N3HLZ1</accession>
<keyword evidence="11" id="KW-0812">Transmembrane</keyword>
<evidence type="ECO:0000256" key="12">
    <source>
        <dbReference type="SAM" id="SignalP"/>
    </source>
</evidence>
<dbReference type="GO" id="GO:0000155">
    <property type="term" value="F:phosphorelay sensor kinase activity"/>
    <property type="evidence" value="ECO:0007669"/>
    <property type="project" value="InterPro"/>
</dbReference>
<dbReference type="Gene3D" id="1.25.40.10">
    <property type="entry name" value="Tetratricopeptide repeat domain"/>
    <property type="match status" value="1"/>
</dbReference>
<dbReference type="GO" id="GO:0005524">
    <property type="term" value="F:ATP binding"/>
    <property type="evidence" value="ECO:0007669"/>
    <property type="project" value="UniProtKB-KW"/>
</dbReference>
<keyword evidence="11" id="KW-1133">Transmembrane helix</keyword>
<name>A0A2N3HLZ1_9FLAO</name>
<evidence type="ECO:0000313" key="15">
    <source>
        <dbReference type="Proteomes" id="UP000233435"/>
    </source>
</evidence>
<keyword evidence="5" id="KW-0547">Nucleotide-binding</keyword>
<dbReference type="Gene3D" id="1.20.5.1930">
    <property type="match status" value="1"/>
</dbReference>
<feature type="domain" description="Histidine kinase" evidence="13">
    <location>
        <begin position="596"/>
        <end position="681"/>
    </location>
</feature>
<dbReference type="CDD" id="cd16917">
    <property type="entry name" value="HATPase_UhpB-NarQ-NarX-like"/>
    <property type="match status" value="1"/>
</dbReference>
<dbReference type="PROSITE" id="PS50005">
    <property type="entry name" value="TPR"/>
    <property type="match status" value="1"/>
</dbReference>
<dbReference type="InterPro" id="IPR003594">
    <property type="entry name" value="HATPase_dom"/>
</dbReference>
<dbReference type="InterPro" id="IPR036890">
    <property type="entry name" value="HATPase_C_sf"/>
</dbReference>